<keyword evidence="1" id="KW-0805">Transcription regulation</keyword>
<dbReference type="EMBL" id="VDHJ01000002">
    <property type="protein sequence ID" value="TNL99811.1"/>
    <property type="molecule type" value="Genomic_DNA"/>
</dbReference>
<keyword evidence="3" id="KW-0804">Transcription</keyword>
<feature type="domain" description="HTH iclR-type" evidence="4">
    <location>
        <begin position="22"/>
        <end position="81"/>
    </location>
</feature>
<dbReference type="GO" id="GO:0045892">
    <property type="term" value="P:negative regulation of DNA-templated transcription"/>
    <property type="evidence" value="ECO:0007669"/>
    <property type="project" value="TreeGrafter"/>
</dbReference>
<dbReference type="SMART" id="SM00346">
    <property type="entry name" value="HTH_ICLR"/>
    <property type="match status" value="1"/>
</dbReference>
<dbReference type="Gene3D" id="1.10.10.10">
    <property type="entry name" value="Winged helix-like DNA-binding domain superfamily/Winged helix DNA-binding domain"/>
    <property type="match status" value="1"/>
</dbReference>
<dbReference type="RefSeq" id="WP_139464727.1">
    <property type="nucleotide sequence ID" value="NZ_VDHJ01000002.1"/>
</dbReference>
<dbReference type="GO" id="GO:0003700">
    <property type="term" value="F:DNA-binding transcription factor activity"/>
    <property type="evidence" value="ECO:0007669"/>
    <property type="project" value="TreeGrafter"/>
</dbReference>
<dbReference type="PANTHER" id="PTHR30136:SF39">
    <property type="entry name" value="TRANSCRIPTIONAL REGULATORY PROTEIN"/>
    <property type="match status" value="1"/>
</dbReference>
<evidence type="ECO:0000313" key="7">
    <source>
        <dbReference type="Proteomes" id="UP000312032"/>
    </source>
</evidence>
<dbReference type="SUPFAM" id="SSF55781">
    <property type="entry name" value="GAF domain-like"/>
    <property type="match status" value="1"/>
</dbReference>
<organism evidence="6 7">
    <name type="scientific">Corynebacterium tapiri</name>
    <dbReference type="NCBI Taxonomy" id="1448266"/>
    <lineage>
        <taxon>Bacteria</taxon>
        <taxon>Bacillati</taxon>
        <taxon>Actinomycetota</taxon>
        <taxon>Actinomycetes</taxon>
        <taxon>Mycobacteriales</taxon>
        <taxon>Corynebacteriaceae</taxon>
        <taxon>Corynebacterium</taxon>
    </lineage>
</organism>
<evidence type="ECO:0000256" key="2">
    <source>
        <dbReference type="ARBA" id="ARBA00023125"/>
    </source>
</evidence>
<sequence>MHPMLRDGTIHYMGHYTAESGIKVLDRAIAIAAATAGGPRSLAQLCEDTGLPRATVHRLASALEVHQVLERTPAGLWQLGSMLTNLGHSLIDVATPIMNSLVEVTGESVQLYRHTGDTRTCVAAVEPTSGLRNTVPVGSQLTMTSGSAAKVFTAFSDEATRADLLSRATFDAAELEVVTRTHVAESVSEREVGLASLSSPVIDSTGTLVAVLSISGPAERLRPSPRHVWGAELAGAARRLSGAL</sequence>
<dbReference type="AlphaFoldDB" id="A0A5C4U7Z5"/>
<dbReference type="InterPro" id="IPR036390">
    <property type="entry name" value="WH_DNA-bd_sf"/>
</dbReference>
<evidence type="ECO:0000259" key="5">
    <source>
        <dbReference type="PROSITE" id="PS51078"/>
    </source>
</evidence>
<keyword evidence="7" id="KW-1185">Reference proteome</keyword>
<gene>
    <name evidence="6" type="ORF">FHE74_01885</name>
</gene>
<name>A0A5C4U7Z5_9CORY</name>
<feature type="domain" description="IclR-ED" evidence="5">
    <location>
        <begin position="75"/>
        <end position="244"/>
    </location>
</feature>
<evidence type="ECO:0000313" key="6">
    <source>
        <dbReference type="EMBL" id="TNL99811.1"/>
    </source>
</evidence>
<dbReference type="InterPro" id="IPR005471">
    <property type="entry name" value="Tscrpt_reg_IclR_N"/>
</dbReference>
<dbReference type="InterPro" id="IPR014757">
    <property type="entry name" value="Tscrpt_reg_IclR_C"/>
</dbReference>
<evidence type="ECO:0000256" key="3">
    <source>
        <dbReference type="ARBA" id="ARBA00023163"/>
    </source>
</evidence>
<dbReference type="SUPFAM" id="SSF46785">
    <property type="entry name" value="Winged helix' DNA-binding domain"/>
    <property type="match status" value="1"/>
</dbReference>
<evidence type="ECO:0000256" key="1">
    <source>
        <dbReference type="ARBA" id="ARBA00023015"/>
    </source>
</evidence>
<dbReference type="PROSITE" id="PS51077">
    <property type="entry name" value="HTH_ICLR"/>
    <property type="match status" value="1"/>
</dbReference>
<dbReference type="InterPro" id="IPR029016">
    <property type="entry name" value="GAF-like_dom_sf"/>
</dbReference>
<dbReference type="InterPro" id="IPR050707">
    <property type="entry name" value="HTH_MetabolicPath_Reg"/>
</dbReference>
<dbReference type="PANTHER" id="PTHR30136">
    <property type="entry name" value="HELIX-TURN-HELIX TRANSCRIPTIONAL REGULATOR, ICLR FAMILY"/>
    <property type="match status" value="1"/>
</dbReference>
<keyword evidence="2" id="KW-0238">DNA-binding</keyword>
<accession>A0A5C4U7Z5</accession>
<evidence type="ECO:0000259" key="4">
    <source>
        <dbReference type="PROSITE" id="PS51077"/>
    </source>
</evidence>
<dbReference type="Pfam" id="PF09339">
    <property type="entry name" value="HTH_IclR"/>
    <property type="match status" value="1"/>
</dbReference>
<proteinExistence type="predicted"/>
<dbReference type="PROSITE" id="PS51078">
    <property type="entry name" value="ICLR_ED"/>
    <property type="match status" value="1"/>
</dbReference>
<dbReference type="Pfam" id="PF01614">
    <property type="entry name" value="IclR_C"/>
    <property type="match status" value="1"/>
</dbReference>
<dbReference type="GO" id="GO:0003677">
    <property type="term" value="F:DNA binding"/>
    <property type="evidence" value="ECO:0007669"/>
    <property type="project" value="UniProtKB-KW"/>
</dbReference>
<dbReference type="InterPro" id="IPR036388">
    <property type="entry name" value="WH-like_DNA-bd_sf"/>
</dbReference>
<comment type="caution">
    <text evidence="6">The sequence shown here is derived from an EMBL/GenBank/DDBJ whole genome shotgun (WGS) entry which is preliminary data.</text>
</comment>
<dbReference type="Gene3D" id="3.30.450.40">
    <property type="match status" value="1"/>
</dbReference>
<reference evidence="6 7" key="1">
    <citation type="submission" date="2019-06" db="EMBL/GenBank/DDBJ databases">
        <authorList>
            <person name="Li J."/>
        </authorList>
    </citation>
    <scope>NUCLEOTIDE SEQUENCE [LARGE SCALE GENOMIC DNA]</scope>
    <source>
        <strain evidence="6 7">LMG 28165</strain>
    </source>
</reference>
<dbReference type="Proteomes" id="UP000312032">
    <property type="component" value="Unassembled WGS sequence"/>
</dbReference>
<dbReference type="OrthoDB" id="4319317at2"/>
<protein>
    <submittedName>
        <fullName evidence="6">IclR family transcriptional regulator</fullName>
    </submittedName>
</protein>